<dbReference type="SUPFAM" id="SSF55326">
    <property type="entry name" value="PurM N-terminal domain-like"/>
    <property type="match status" value="1"/>
</dbReference>
<name>A0ABY1RXD0_9GAMM</name>
<accession>A0ABY1RXD0</accession>
<comment type="similarity">
    <text evidence="1">Belongs to the HypE family.</text>
</comment>
<dbReference type="Proteomes" id="UP001159257">
    <property type="component" value="Unassembled WGS sequence"/>
</dbReference>
<dbReference type="RefSeq" id="WP_275424671.1">
    <property type="nucleotide sequence ID" value="NZ_BAAAEY010000001.1"/>
</dbReference>
<feature type="domain" description="PurM-like C-terminal" evidence="3">
    <location>
        <begin position="172"/>
        <end position="323"/>
    </location>
</feature>
<dbReference type="EMBL" id="FXWV01000002">
    <property type="protein sequence ID" value="SMR71587.1"/>
    <property type="molecule type" value="Genomic_DNA"/>
</dbReference>
<dbReference type="PANTHER" id="PTHR30303">
    <property type="entry name" value="HYDROGENASE ISOENZYMES FORMATION PROTEIN HYPE"/>
    <property type="match status" value="1"/>
</dbReference>
<dbReference type="PIRSF" id="PIRSF005644">
    <property type="entry name" value="Hdrgns_mtr_HypE"/>
    <property type="match status" value="1"/>
</dbReference>
<dbReference type="InterPro" id="IPR016188">
    <property type="entry name" value="PurM-like_N"/>
</dbReference>
<evidence type="ECO:0000259" key="3">
    <source>
        <dbReference type="Pfam" id="PF02769"/>
    </source>
</evidence>
<dbReference type="InterPro" id="IPR010918">
    <property type="entry name" value="PurM-like_C_dom"/>
</dbReference>
<dbReference type="Pfam" id="PF00586">
    <property type="entry name" value="AIRS"/>
    <property type="match status" value="1"/>
</dbReference>
<evidence type="ECO:0000256" key="1">
    <source>
        <dbReference type="ARBA" id="ARBA00006243"/>
    </source>
</evidence>
<dbReference type="InterPro" id="IPR011854">
    <property type="entry name" value="HypE"/>
</dbReference>
<dbReference type="Gene3D" id="3.30.1330.10">
    <property type="entry name" value="PurM-like, N-terminal domain"/>
    <property type="match status" value="1"/>
</dbReference>
<evidence type="ECO:0000259" key="2">
    <source>
        <dbReference type="Pfam" id="PF00586"/>
    </source>
</evidence>
<dbReference type="NCBIfam" id="TIGR02124">
    <property type="entry name" value="hypE"/>
    <property type="match status" value="1"/>
</dbReference>
<dbReference type="Pfam" id="PF02769">
    <property type="entry name" value="AIRS_C"/>
    <property type="match status" value="1"/>
</dbReference>
<dbReference type="InterPro" id="IPR036921">
    <property type="entry name" value="PurM-like_N_sf"/>
</dbReference>
<dbReference type="InterPro" id="IPR036676">
    <property type="entry name" value="PurM-like_C_sf"/>
</dbReference>
<dbReference type="SUPFAM" id="SSF56042">
    <property type="entry name" value="PurM C-terminal domain-like"/>
    <property type="match status" value="1"/>
</dbReference>
<comment type="caution">
    <text evidence="4">The sequence shown here is derived from an EMBL/GenBank/DDBJ whole genome shotgun (WGS) entry which is preliminary data.</text>
</comment>
<dbReference type="PANTHER" id="PTHR30303:SF0">
    <property type="entry name" value="CARBAMOYL DEHYDRATASE HYPE"/>
    <property type="match status" value="1"/>
</dbReference>
<proteinExistence type="inferred from homology"/>
<dbReference type="CDD" id="cd02197">
    <property type="entry name" value="HypE"/>
    <property type="match status" value="1"/>
</dbReference>
<reference evidence="4 5" key="1">
    <citation type="submission" date="2017-05" db="EMBL/GenBank/DDBJ databases">
        <authorList>
            <person name="Varghese N."/>
            <person name="Submissions S."/>
        </authorList>
    </citation>
    <scope>NUCLEOTIDE SEQUENCE [LARGE SCALE GENOMIC DNA]</scope>
    <source>
        <strain evidence="4 5">CGMCC 1.7287</strain>
    </source>
</reference>
<organism evidence="4 5">
    <name type="scientific">Marinobacterium sediminicola</name>
    <dbReference type="NCBI Taxonomy" id="518898"/>
    <lineage>
        <taxon>Bacteria</taxon>
        <taxon>Pseudomonadati</taxon>
        <taxon>Pseudomonadota</taxon>
        <taxon>Gammaproteobacteria</taxon>
        <taxon>Oceanospirillales</taxon>
        <taxon>Oceanospirillaceae</taxon>
        <taxon>Marinobacterium</taxon>
    </lineage>
</organism>
<feature type="domain" description="PurM-like N-terminal" evidence="2">
    <location>
        <begin position="56"/>
        <end position="160"/>
    </location>
</feature>
<evidence type="ECO:0000313" key="4">
    <source>
        <dbReference type="EMBL" id="SMR71587.1"/>
    </source>
</evidence>
<dbReference type="Gene3D" id="3.90.650.10">
    <property type="entry name" value="PurM-like C-terminal domain"/>
    <property type="match status" value="1"/>
</dbReference>
<sequence>MTLSINDHTLITMAHGAGGRAMRCLIEEVFINVFGGEQLLRMEDQARLDMAQLSSLGDRLAYTTDSYVIDPLEFPGGNIGSLAVNGTVNDLAVGGARPLYLSCAFIIEEGIEVGLLRRIVEGMRDAALRAGVTVVTGDTKVVPRGKGDKVFINTSGIGVIEHGVNLHATQCQPGDKIIVSGSLGDHGATILQARGDLALEADLQSDCQPLHGLVQLMLAECPDIRAMRDATRGGIAAVLHEFATASGFAMRLHEEMLPVKPEVRGVCEILGLDALHFANEGRLVAVVPAKHAEALLRSMRQHPAGQDANIIGEVLDKAVARVQVATALGGERLLEMPDGELLPRIC</sequence>
<protein>
    <submittedName>
        <fullName evidence="4">Hydrogenase expression/formation protein HypE</fullName>
    </submittedName>
</protein>
<gene>
    <name evidence="4" type="ORF">SAMN04487964_102214</name>
</gene>
<keyword evidence="5" id="KW-1185">Reference proteome</keyword>
<evidence type="ECO:0000313" key="5">
    <source>
        <dbReference type="Proteomes" id="UP001159257"/>
    </source>
</evidence>